<proteinExistence type="predicted"/>
<reference evidence="2" key="1">
    <citation type="submission" date="2023-04" db="EMBL/GenBank/DDBJ databases">
        <title>Candida boidinii NBRC 10035.</title>
        <authorList>
            <person name="Ichikawa N."/>
            <person name="Sato H."/>
            <person name="Tonouchi N."/>
        </authorList>
    </citation>
    <scope>NUCLEOTIDE SEQUENCE</scope>
    <source>
        <strain evidence="2">NBRC 10035</strain>
    </source>
</reference>
<sequence>MNHIAEYGTSSSEDDDDHTGAKPMNDTNSNNFLLDDPPIDLQLRFSKTPAFFKKNNAHTSVNSITSFIYIPVEFNTIQYELITIYNNYVSQLLRKHMNEFKYGANNNGDDYCLYADNIKMNSYSNDQELHISLCYNFTIKLEKIDEFKEQLINITDTHLKNLKEIKFKPEITLIPNTLTIINKDEYACDESYRDDRYDKIFIALKLTDESQFRLKDFISAVNDLIQSSCGRSQGLAPVQPYDFQQLHCSIGEIDIDTRRAATLQYTDRLFFHLHEFLETFPGGVPPPPLWPPPLTGAHAAGEMSVAPDAVMMTEGRKLFRAALQKKE</sequence>
<evidence type="ECO:0000313" key="3">
    <source>
        <dbReference type="Proteomes" id="UP001165120"/>
    </source>
</evidence>
<organism evidence="2 3">
    <name type="scientific">Candida boidinii</name>
    <name type="common">Yeast</name>
    <dbReference type="NCBI Taxonomy" id="5477"/>
    <lineage>
        <taxon>Eukaryota</taxon>
        <taxon>Fungi</taxon>
        <taxon>Dikarya</taxon>
        <taxon>Ascomycota</taxon>
        <taxon>Saccharomycotina</taxon>
        <taxon>Pichiomycetes</taxon>
        <taxon>Pichiales</taxon>
        <taxon>Pichiaceae</taxon>
        <taxon>Ogataea</taxon>
        <taxon>Ogataea/Candida clade</taxon>
    </lineage>
</organism>
<dbReference type="EMBL" id="BSXN01000021">
    <property type="protein sequence ID" value="GME66681.1"/>
    <property type="molecule type" value="Genomic_DNA"/>
</dbReference>
<keyword evidence="3" id="KW-1185">Reference proteome</keyword>
<dbReference type="AlphaFoldDB" id="A0A9W6SSY7"/>
<protein>
    <submittedName>
        <fullName evidence="2">Unnamed protein product</fullName>
    </submittedName>
</protein>
<gene>
    <name evidence="2" type="ORF">Cboi02_000013300</name>
</gene>
<feature type="region of interest" description="Disordered" evidence="1">
    <location>
        <begin position="1"/>
        <end position="32"/>
    </location>
</feature>
<comment type="caution">
    <text evidence="2">The sequence shown here is derived from an EMBL/GenBank/DDBJ whole genome shotgun (WGS) entry which is preliminary data.</text>
</comment>
<name>A0A9W6SSY7_CANBO</name>
<evidence type="ECO:0000256" key="1">
    <source>
        <dbReference type="SAM" id="MobiDB-lite"/>
    </source>
</evidence>
<dbReference type="Gene3D" id="3.90.1140.10">
    <property type="entry name" value="Cyclic phosphodiesterase"/>
    <property type="match status" value="1"/>
</dbReference>
<evidence type="ECO:0000313" key="2">
    <source>
        <dbReference type="EMBL" id="GME66681.1"/>
    </source>
</evidence>
<accession>A0A9W6SSY7</accession>
<dbReference type="Proteomes" id="UP001165120">
    <property type="component" value="Unassembled WGS sequence"/>
</dbReference>